<dbReference type="AlphaFoldDB" id="A0A371ISR3"/>
<keyword evidence="13" id="KW-1185">Reference proteome</keyword>
<sequence>MYSEIKEKASAWDKVNIARDKNRPNSKFYIDNIFEDFLELHGDRTFKDDQAIIGGIGRLEEINLTIIGINKGSNTNENIKRNFGMPHPEGYTKALRLMKQAEKFKRPIICFVDTPGAFCGLEAEERGQGQAISKNLFEMSKLKTPIITIFIGEGGSGGALALAVSDKIYMLENSIYSVLSPEGFSSILWKDSTRVKEAAEVMKITAVDLKNFGIIDNIIQEPQGGAHKEPYLMAKKIKDVIKDEIYKLIEFDENQLINNRYDKFRNMGNFGY</sequence>
<evidence type="ECO:0000256" key="2">
    <source>
        <dbReference type="ARBA" id="ARBA00022516"/>
    </source>
</evidence>
<keyword evidence="4 10" id="KW-0547">Nucleotide-binding</keyword>
<dbReference type="PANTHER" id="PTHR42853:SF3">
    <property type="entry name" value="ACETYL-COENZYME A CARBOXYLASE CARBOXYL TRANSFERASE SUBUNIT ALPHA, CHLOROPLASTIC"/>
    <property type="match status" value="1"/>
</dbReference>
<comment type="function">
    <text evidence="10">Component of the acetyl coenzyme A carboxylase (ACC) complex. First, biotin carboxylase catalyzes the carboxylation of biotin on its carrier protein (BCCP) and then the CO(2) group is transferred by the carboxyltransferase to acetyl-CoA to form malonyl-CoA.</text>
</comment>
<name>A0A371ISR3_9FIRM</name>
<dbReference type="InterPro" id="IPR001095">
    <property type="entry name" value="Acetyl_CoA_COase_a_su"/>
</dbReference>
<dbReference type="NCBIfam" id="NF004344">
    <property type="entry name" value="PRK05724.1"/>
    <property type="match status" value="1"/>
</dbReference>
<dbReference type="InterPro" id="IPR011763">
    <property type="entry name" value="COA_CT_C"/>
</dbReference>
<evidence type="ECO:0000256" key="6">
    <source>
        <dbReference type="ARBA" id="ARBA00022840"/>
    </source>
</evidence>
<evidence type="ECO:0000313" key="12">
    <source>
        <dbReference type="EMBL" id="RDY23524.1"/>
    </source>
</evidence>
<comment type="caution">
    <text evidence="12">The sequence shown here is derived from an EMBL/GenBank/DDBJ whole genome shotgun (WGS) entry which is preliminary data.</text>
</comment>
<evidence type="ECO:0000256" key="8">
    <source>
        <dbReference type="ARBA" id="ARBA00023160"/>
    </source>
</evidence>
<evidence type="ECO:0000256" key="7">
    <source>
        <dbReference type="ARBA" id="ARBA00023098"/>
    </source>
</evidence>
<evidence type="ECO:0000256" key="10">
    <source>
        <dbReference type="HAMAP-Rule" id="MF_00823"/>
    </source>
</evidence>
<keyword evidence="12" id="KW-0436">Ligase</keyword>
<organism evidence="12 13">
    <name type="scientific">Romboutsia maritimum</name>
    <dbReference type="NCBI Taxonomy" id="2020948"/>
    <lineage>
        <taxon>Bacteria</taxon>
        <taxon>Bacillati</taxon>
        <taxon>Bacillota</taxon>
        <taxon>Clostridia</taxon>
        <taxon>Peptostreptococcales</taxon>
        <taxon>Peptostreptococcaceae</taxon>
        <taxon>Romboutsia</taxon>
    </lineage>
</organism>
<dbReference type="EC" id="2.1.3.15" evidence="10"/>
<dbReference type="Gene3D" id="3.90.226.10">
    <property type="entry name" value="2-enoyl-CoA Hydratase, Chain A, domain 1"/>
    <property type="match status" value="1"/>
</dbReference>
<dbReference type="NCBIfam" id="NF041504">
    <property type="entry name" value="AccA_sub"/>
    <property type="match status" value="1"/>
</dbReference>
<gene>
    <name evidence="10" type="primary">accA</name>
    <name evidence="12" type="ORF">CHF27_007835</name>
</gene>
<keyword evidence="2 10" id="KW-0444">Lipid biosynthesis</keyword>
<dbReference type="RefSeq" id="WP_095406457.1">
    <property type="nucleotide sequence ID" value="NZ_NOJZ02000011.1"/>
</dbReference>
<dbReference type="Pfam" id="PF03255">
    <property type="entry name" value="ACCA"/>
    <property type="match status" value="1"/>
</dbReference>
<dbReference type="PRINTS" id="PR01069">
    <property type="entry name" value="ACCCTRFRASEA"/>
</dbReference>
<evidence type="ECO:0000256" key="9">
    <source>
        <dbReference type="ARBA" id="ARBA00049152"/>
    </source>
</evidence>
<dbReference type="UniPathway" id="UPA00655">
    <property type="reaction ID" value="UER00711"/>
</dbReference>
<dbReference type="GO" id="GO:0016743">
    <property type="term" value="F:carboxyl- or carbamoyltransferase activity"/>
    <property type="evidence" value="ECO:0007669"/>
    <property type="project" value="UniProtKB-UniRule"/>
</dbReference>
<dbReference type="GO" id="GO:0006633">
    <property type="term" value="P:fatty acid biosynthetic process"/>
    <property type="evidence" value="ECO:0007669"/>
    <property type="project" value="UniProtKB-KW"/>
</dbReference>
<reference evidence="12 13" key="1">
    <citation type="journal article" date="2017" name="Genome Announc.">
        <title>Draft Genome Sequence of Romboutsia maritimum sp. nov. Strain CCRI-22766(T), Isolated from Coastal Estuarine Mud.</title>
        <authorList>
            <person name="Maheux A.F."/>
            <person name="Boudreau D.K."/>
            <person name="Berube E."/>
            <person name="Boissinot M."/>
            <person name="Raymond F."/>
            <person name="Brodeur S."/>
            <person name="Corbeil J."/>
            <person name="Brightwell G."/>
            <person name="Broda D."/>
            <person name="Omar R.F."/>
            <person name="Bergeron M.G."/>
        </authorList>
    </citation>
    <scope>NUCLEOTIDE SEQUENCE [LARGE SCALE GENOMIC DNA]</scope>
    <source>
        <strain evidence="12 13">CCRI-22766</strain>
    </source>
</reference>
<dbReference type="PROSITE" id="PS50989">
    <property type="entry name" value="COA_CT_CTER"/>
    <property type="match status" value="1"/>
</dbReference>
<evidence type="ECO:0000259" key="11">
    <source>
        <dbReference type="PROSITE" id="PS50989"/>
    </source>
</evidence>
<protein>
    <recommendedName>
        <fullName evidence="10">Acetyl-coenzyme A carboxylase carboxyl transferase subunit alpha</fullName>
        <shortName evidence="10">ACCase subunit alpha</shortName>
        <shortName evidence="10">Acetyl-CoA carboxylase carboxyltransferase subunit alpha</shortName>
        <ecNumber evidence="10">2.1.3.15</ecNumber>
    </recommendedName>
</protein>
<dbReference type="SUPFAM" id="SSF52096">
    <property type="entry name" value="ClpP/crotonase"/>
    <property type="match status" value="1"/>
</dbReference>
<evidence type="ECO:0000256" key="5">
    <source>
        <dbReference type="ARBA" id="ARBA00022832"/>
    </source>
</evidence>
<dbReference type="OrthoDB" id="9808023at2"/>
<keyword evidence="7 10" id="KW-0443">Lipid metabolism</keyword>
<evidence type="ECO:0000256" key="3">
    <source>
        <dbReference type="ARBA" id="ARBA00022679"/>
    </source>
</evidence>
<dbReference type="NCBIfam" id="TIGR00513">
    <property type="entry name" value="accA"/>
    <property type="match status" value="1"/>
</dbReference>
<keyword evidence="10" id="KW-0963">Cytoplasm</keyword>
<dbReference type="PANTHER" id="PTHR42853">
    <property type="entry name" value="ACETYL-COENZYME A CARBOXYLASE CARBOXYL TRANSFERASE SUBUNIT ALPHA"/>
    <property type="match status" value="1"/>
</dbReference>
<comment type="catalytic activity">
    <reaction evidence="9 10">
        <text>N(6)-carboxybiotinyl-L-lysyl-[protein] + acetyl-CoA = N(6)-biotinyl-L-lysyl-[protein] + malonyl-CoA</text>
        <dbReference type="Rhea" id="RHEA:54728"/>
        <dbReference type="Rhea" id="RHEA-COMP:10505"/>
        <dbReference type="Rhea" id="RHEA-COMP:10506"/>
        <dbReference type="ChEBI" id="CHEBI:57288"/>
        <dbReference type="ChEBI" id="CHEBI:57384"/>
        <dbReference type="ChEBI" id="CHEBI:83144"/>
        <dbReference type="ChEBI" id="CHEBI:83145"/>
        <dbReference type="EC" id="2.1.3.15"/>
    </reaction>
</comment>
<comment type="pathway">
    <text evidence="1 10">Lipid metabolism; malonyl-CoA biosynthesis; malonyl-CoA from acetyl-CoA: step 1/1.</text>
</comment>
<keyword evidence="6 10" id="KW-0067">ATP-binding</keyword>
<evidence type="ECO:0000256" key="1">
    <source>
        <dbReference type="ARBA" id="ARBA00004956"/>
    </source>
</evidence>
<dbReference type="HAMAP" id="MF_00823">
    <property type="entry name" value="AcetylCoA_CT_alpha"/>
    <property type="match status" value="1"/>
</dbReference>
<dbReference type="GO" id="GO:2001295">
    <property type="term" value="P:malonyl-CoA biosynthetic process"/>
    <property type="evidence" value="ECO:0007669"/>
    <property type="project" value="UniProtKB-UniRule"/>
</dbReference>
<dbReference type="Proteomes" id="UP000243494">
    <property type="component" value="Unassembled WGS sequence"/>
</dbReference>
<comment type="subunit">
    <text evidence="10">Acetyl-CoA carboxylase is a heterohexamer composed of biotin carboxyl carrier protein (AccB), biotin carboxylase (AccC) and two subunits each of ACCase subunit alpha (AccA) and ACCase subunit beta (AccD).</text>
</comment>
<keyword evidence="8 10" id="KW-0275">Fatty acid biosynthesis</keyword>
<comment type="similarity">
    <text evidence="10">Belongs to the AccA family.</text>
</comment>
<evidence type="ECO:0000313" key="13">
    <source>
        <dbReference type="Proteomes" id="UP000243494"/>
    </source>
</evidence>
<keyword evidence="3 10" id="KW-0808">Transferase</keyword>
<dbReference type="GO" id="GO:0009317">
    <property type="term" value="C:acetyl-CoA carboxylase complex"/>
    <property type="evidence" value="ECO:0007669"/>
    <property type="project" value="InterPro"/>
</dbReference>
<dbReference type="EMBL" id="NOJZ02000011">
    <property type="protein sequence ID" value="RDY23524.1"/>
    <property type="molecule type" value="Genomic_DNA"/>
</dbReference>
<dbReference type="GO" id="GO:0005524">
    <property type="term" value="F:ATP binding"/>
    <property type="evidence" value="ECO:0007669"/>
    <property type="project" value="UniProtKB-KW"/>
</dbReference>
<evidence type="ECO:0000256" key="4">
    <source>
        <dbReference type="ARBA" id="ARBA00022741"/>
    </source>
</evidence>
<feature type="domain" description="CoA carboxyltransferase C-terminal" evidence="11">
    <location>
        <begin position="1"/>
        <end position="247"/>
    </location>
</feature>
<accession>A0A371ISR3</accession>
<dbReference type="GO" id="GO:0003989">
    <property type="term" value="F:acetyl-CoA carboxylase activity"/>
    <property type="evidence" value="ECO:0007669"/>
    <property type="project" value="InterPro"/>
</dbReference>
<dbReference type="InterPro" id="IPR029045">
    <property type="entry name" value="ClpP/crotonase-like_dom_sf"/>
</dbReference>
<proteinExistence type="inferred from homology"/>
<keyword evidence="5 10" id="KW-0276">Fatty acid metabolism</keyword>
<comment type="subcellular location">
    <subcellularLocation>
        <location evidence="10">Cytoplasm</location>
    </subcellularLocation>
</comment>